<dbReference type="Gene3D" id="3.30.565.10">
    <property type="entry name" value="Histidine kinase-like ATPase, C-terminal domain"/>
    <property type="match status" value="1"/>
</dbReference>
<dbReference type="PANTHER" id="PTHR24421">
    <property type="entry name" value="NITRATE/NITRITE SENSOR PROTEIN NARX-RELATED"/>
    <property type="match status" value="1"/>
</dbReference>
<protein>
    <recommendedName>
        <fullName evidence="2">histidine kinase</fullName>
        <ecNumber evidence="2">2.7.13.3</ecNumber>
    </recommendedName>
</protein>
<feature type="transmembrane region" description="Helical" evidence="9">
    <location>
        <begin position="180"/>
        <end position="201"/>
    </location>
</feature>
<feature type="transmembrane region" description="Helical" evidence="9">
    <location>
        <begin position="77"/>
        <end position="97"/>
    </location>
</feature>
<feature type="transmembrane region" description="Helical" evidence="9">
    <location>
        <begin position="109"/>
        <end position="129"/>
    </location>
</feature>
<organism evidence="12 13">
    <name type="scientific">Micromonospora echinospora</name>
    <name type="common">Micromonospora purpurea</name>
    <dbReference type="NCBI Taxonomy" id="1877"/>
    <lineage>
        <taxon>Bacteria</taxon>
        <taxon>Bacillati</taxon>
        <taxon>Actinomycetota</taxon>
        <taxon>Actinomycetes</taxon>
        <taxon>Micromonosporales</taxon>
        <taxon>Micromonosporaceae</taxon>
        <taxon>Micromonospora</taxon>
    </lineage>
</organism>
<dbReference type="InterPro" id="IPR003594">
    <property type="entry name" value="HATPase_dom"/>
</dbReference>
<evidence type="ECO:0000313" key="12">
    <source>
        <dbReference type="EMBL" id="MBB5110412.1"/>
    </source>
</evidence>
<keyword evidence="4" id="KW-0808">Transferase</keyword>
<evidence type="ECO:0000256" key="6">
    <source>
        <dbReference type="ARBA" id="ARBA00022777"/>
    </source>
</evidence>
<keyword evidence="9" id="KW-1133">Transmembrane helix</keyword>
<evidence type="ECO:0000256" key="4">
    <source>
        <dbReference type="ARBA" id="ARBA00022679"/>
    </source>
</evidence>
<evidence type="ECO:0000256" key="1">
    <source>
        <dbReference type="ARBA" id="ARBA00000085"/>
    </source>
</evidence>
<name>A0ABR6M5A2_MICEC</name>
<evidence type="ECO:0000259" key="11">
    <source>
        <dbReference type="Pfam" id="PF07730"/>
    </source>
</evidence>
<dbReference type="InterPro" id="IPR036890">
    <property type="entry name" value="HATPase_C_sf"/>
</dbReference>
<dbReference type="Pfam" id="PF02518">
    <property type="entry name" value="HATPase_c"/>
    <property type="match status" value="1"/>
</dbReference>
<dbReference type="CDD" id="cd16917">
    <property type="entry name" value="HATPase_UhpB-NarQ-NarX-like"/>
    <property type="match status" value="1"/>
</dbReference>
<evidence type="ECO:0000256" key="3">
    <source>
        <dbReference type="ARBA" id="ARBA00022553"/>
    </source>
</evidence>
<dbReference type="EMBL" id="JACHJC010000001">
    <property type="protein sequence ID" value="MBB5110412.1"/>
    <property type="molecule type" value="Genomic_DNA"/>
</dbReference>
<dbReference type="Gene3D" id="1.20.5.1930">
    <property type="match status" value="1"/>
</dbReference>
<dbReference type="EC" id="2.7.13.3" evidence="2"/>
<feature type="transmembrane region" description="Helical" evidence="9">
    <location>
        <begin position="149"/>
        <end position="168"/>
    </location>
</feature>
<keyword evidence="7" id="KW-0067">ATP-binding</keyword>
<evidence type="ECO:0000256" key="9">
    <source>
        <dbReference type="SAM" id="Phobius"/>
    </source>
</evidence>
<keyword evidence="8" id="KW-0902">Two-component regulatory system</keyword>
<comment type="caution">
    <text evidence="12">The sequence shown here is derived from an EMBL/GenBank/DDBJ whole genome shotgun (WGS) entry which is preliminary data.</text>
</comment>
<dbReference type="PANTHER" id="PTHR24421:SF10">
    <property type="entry name" value="NITRATE_NITRITE SENSOR PROTEIN NARQ"/>
    <property type="match status" value="1"/>
</dbReference>
<evidence type="ECO:0000256" key="7">
    <source>
        <dbReference type="ARBA" id="ARBA00022840"/>
    </source>
</evidence>
<accession>A0ABR6M5A2</accession>
<evidence type="ECO:0000313" key="13">
    <source>
        <dbReference type="Proteomes" id="UP000618986"/>
    </source>
</evidence>
<evidence type="ECO:0000259" key="10">
    <source>
        <dbReference type="Pfam" id="PF02518"/>
    </source>
</evidence>
<feature type="transmembrane region" description="Helical" evidence="9">
    <location>
        <begin position="26"/>
        <end position="43"/>
    </location>
</feature>
<keyword evidence="9" id="KW-0472">Membrane</keyword>
<dbReference type="InterPro" id="IPR050482">
    <property type="entry name" value="Sensor_HK_TwoCompSys"/>
</dbReference>
<proteinExistence type="predicted"/>
<dbReference type="GO" id="GO:0016301">
    <property type="term" value="F:kinase activity"/>
    <property type="evidence" value="ECO:0007669"/>
    <property type="project" value="UniProtKB-KW"/>
</dbReference>
<dbReference type="InterPro" id="IPR011712">
    <property type="entry name" value="Sig_transdc_His_kin_sub3_dim/P"/>
</dbReference>
<feature type="domain" description="Histidine kinase/HSP90-like ATPase" evidence="10">
    <location>
        <begin position="358"/>
        <end position="443"/>
    </location>
</feature>
<keyword evidence="3" id="KW-0597">Phosphoprotein</keyword>
<evidence type="ECO:0000256" key="8">
    <source>
        <dbReference type="ARBA" id="ARBA00023012"/>
    </source>
</evidence>
<evidence type="ECO:0000256" key="5">
    <source>
        <dbReference type="ARBA" id="ARBA00022741"/>
    </source>
</evidence>
<dbReference type="Pfam" id="PF07730">
    <property type="entry name" value="HisKA_3"/>
    <property type="match status" value="1"/>
</dbReference>
<comment type="catalytic activity">
    <reaction evidence="1">
        <text>ATP + protein L-histidine = ADP + protein N-phospho-L-histidine.</text>
        <dbReference type="EC" id="2.7.13.3"/>
    </reaction>
</comment>
<keyword evidence="9" id="KW-0812">Transmembrane</keyword>
<feature type="transmembrane region" description="Helical" evidence="9">
    <location>
        <begin position="207"/>
        <end position="230"/>
    </location>
</feature>
<reference evidence="12 13" key="1">
    <citation type="submission" date="2020-08" db="EMBL/GenBank/DDBJ databases">
        <title>Sequencing the genomes of 1000 actinobacteria strains.</title>
        <authorList>
            <person name="Klenk H.-P."/>
        </authorList>
    </citation>
    <scope>NUCLEOTIDE SEQUENCE [LARGE SCALE GENOMIC DNA]</scope>
    <source>
        <strain evidence="12 13">DSM 43036</strain>
    </source>
</reference>
<sequence length="453" mass="48442">MMLGGSVVAAVRVIQSGDAETTLFVATALALVCSYGTAGMILIGSTANPVTGTLFFTVAMVWLARSTGPLHGETGTGVAAVAHPLIWTLLVAVLVTQPHGRTRTRADRVLLAAALAGLPLLVIDSYAAPASPIDPCLACLPEPGWAAEPYGPVAARLVVSVVAIWLAVHLIRRWQRAQRVAALPGILLCVQVSAAAMVPVLTTPPHLAWLVSNAAGVVLQILIPPSVLLANARGWRADAALWERRYEQEARNGRHRARSEIERDLHDGAQLRLVTATLLVQMARRTKRDTAEADAHLDAAVTELGMALTELRLLSRGMRPPALDRRELHEALAALTTNTPVTVRIEGRPRLVPREVAEAAYFVVAEALTNAVRHGGASTVVIRMRMEQNCLYLEVCDDGSGSTRTLDDEDCLSNLCRRAEALGGRLELESRPGVGTTLRTVIPCASSSQTTRC</sequence>
<evidence type="ECO:0000256" key="2">
    <source>
        <dbReference type="ARBA" id="ARBA00012438"/>
    </source>
</evidence>
<keyword evidence="6 12" id="KW-0418">Kinase</keyword>
<gene>
    <name evidence="12" type="ORF">FHU28_000251</name>
</gene>
<keyword evidence="13" id="KW-1185">Reference proteome</keyword>
<dbReference type="SUPFAM" id="SSF55874">
    <property type="entry name" value="ATPase domain of HSP90 chaperone/DNA topoisomerase II/histidine kinase"/>
    <property type="match status" value="1"/>
</dbReference>
<keyword evidence="5" id="KW-0547">Nucleotide-binding</keyword>
<dbReference type="Proteomes" id="UP000618986">
    <property type="component" value="Unassembled WGS sequence"/>
</dbReference>
<feature type="domain" description="Signal transduction histidine kinase subgroup 3 dimerisation and phosphoacceptor" evidence="11">
    <location>
        <begin position="258"/>
        <end position="323"/>
    </location>
</feature>